<organism evidence="2 3">
    <name type="scientific">Paragemmobacter amnigenus</name>
    <dbReference type="NCBI Taxonomy" id="2852097"/>
    <lineage>
        <taxon>Bacteria</taxon>
        <taxon>Pseudomonadati</taxon>
        <taxon>Pseudomonadota</taxon>
        <taxon>Alphaproteobacteria</taxon>
        <taxon>Rhodobacterales</taxon>
        <taxon>Paracoccaceae</taxon>
        <taxon>Paragemmobacter</taxon>
    </lineage>
</organism>
<evidence type="ECO:0000313" key="2">
    <source>
        <dbReference type="EMBL" id="MBU9698531.1"/>
    </source>
</evidence>
<sequence>MTTAILAALLPVLPAAAQTVTGDQAAQMLYPPRPAEVEMSAGDVLPKDQAKMLEMVAKDQPYYAAIAISPDEGLMSEATMAAANHHTVEAATAVALSQCNAKKKGAAECVIVAVVRPEGWEARPVQLSASASEDFANYSGALAISAATGSWGIGASADEAVAACTARQPAATDCAVAIAD</sequence>
<dbReference type="EMBL" id="JAAATX020000007">
    <property type="protein sequence ID" value="MBU9698531.1"/>
    <property type="molecule type" value="Genomic_DNA"/>
</dbReference>
<keyword evidence="3" id="KW-1185">Reference proteome</keyword>
<reference evidence="2 3" key="1">
    <citation type="submission" date="2021-06" db="EMBL/GenBank/DDBJ databases">
        <title>Rhodobacteraceae bacterium strain HSP-20.</title>
        <authorList>
            <person name="Chen W.-M."/>
        </authorList>
    </citation>
    <scope>NUCLEOTIDE SEQUENCE [LARGE SCALE GENOMIC DNA]</scope>
    <source>
        <strain evidence="2 3">HSP-20</strain>
    </source>
</reference>
<proteinExistence type="predicted"/>
<protein>
    <submittedName>
        <fullName evidence="2">DUF4189 domain-containing protein</fullName>
    </submittedName>
</protein>
<feature type="chain" id="PRO_5045324586" evidence="1">
    <location>
        <begin position="18"/>
        <end position="180"/>
    </location>
</feature>
<comment type="caution">
    <text evidence="2">The sequence shown here is derived from an EMBL/GenBank/DDBJ whole genome shotgun (WGS) entry which is preliminary data.</text>
</comment>
<accession>A0ABS6J460</accession>
<name>A0ABS6J460_9RHOB</name>
<evidence type="ECO:0000313" key="3">
    <source>
        <dbReference type="Proteomes" id="UP000731907"/>
    </source>
</evidence>
<evidence type="ECO:0000256" key="1">
    <source>
        <dbReference type="SAM" id="SignalP"/>
    </source>
</evidence>
<gene>
    <name evidence="2" type="ORF">GU927_011800</name>
</gene>
<feature type="signal peptide" evidence="1">
    <location>
        <begin position="1"/>
        <end position="17"/>
    </location>
</feature>
<dbReference type="Proteomes" id="UP000731907">
    <property type="component" value="Unassembled WGS sequence"/>
</dbReference>
<keyword evidence="1" id="KW-0732">Signal</keyword>